<feature type="transmembrane region" description="Helical" evidence="2">
    <location>
        <begin position="27"/>
        <end position="47"/>
    </location>
</feature>
<organism evidence="3 4">
    <name type="scientific">Eilatimonas milleporae</name>
    <dbReference type="NCBI Taxonomy" id="911205"/>
    <lineage>
        <taxon>Bacteria</taxon>
        <taxon>Pseudomonadati</taxon>
        <taxon>Pseudomonadota</taxon>
        <taxon>Alphaproteobacteria</taxon>
        <taxon>Kordiimonadales</taxon>
        <taxon>Kordiimonadaceae</taxon>
        <taxon>Eilatimonas</taxon>
    </lineage>
</organism>
<dbReference type="InterPro" id="IPR007313">
    <property type="entry name" value="FxsA"/>
</dbReference>
<feature type="transmembrane region" description="Helical" evidence="2">
    <location>
        <begin position="68"/>
        <end position="88"/>
    </location>
</feature>
<accession>A0A3M0CFA4</accession>
<dbReference type="PANTHER" id="PTHR35335:SF1">
    <property type="entry name" value="UPF0716 PROTEIN FXSA"/>
    <property type="match status" value="1"/>
</dbReference>
<dbReference type="Pfam" id="PF04186">
    <property type="entry name" value="FxsA"/>
    <property type="match status" value="1"/>
</dbReference>
<sequence length="158" mass="16969">MPWLILFILVGLPLIELYLLIEIGSVIGAAQTILLSLVTAALGITLVRRQGLGILARLQREARTADRLGVSLVHGFFLAFAGLLLLVPGFMTDTLGALLLIPPVRLWMGRGLVTGLARSGGRSHTVIIIDGEVYESSTGPKSEPAEGETEILPPRRRP</sequence>
<dbReference type="NCBIfam" id="NF008528">
    <property type="entry name" value="PRK11463.1-2"/>
    <property type="match status" value="1"/>
</dbReference>
<keyword evidence="4" id="KW-1185">Reference proteome</keyword>
<proteinExistence type="predicted"/>
<reference evidence="3 4" key="1">
    <citation type="submission" date="2018-10" db="EMBL/GenBank/DDBJ databases">
        <title>Genomic Encyclopedia of Archaeal and Bacterial Type Strains, Phase II (KMG-II): from individual species to whole genera.</title>
        <authorList>
            <person name="Goeker M."/>
        </authorList>
    </citation>
    <scope>NUCLEOTIDE SEQUENCE [LARGE SCALE GENOMIC DNA]</scope>
    <source>
        <strain evidence="3 4">DSM 25217</strain>
    </source>
</reference>
<protein>
    <submittedName>
        <fullName evidence="3">UPF0716 protein FxsA</fullName>
    </submittedName>
</protein>
<keyword evidence="2" id="KW-1133">Transmembrane helix</keyword>
<dbReference type="FunCoup" id="A0A3M0CFA4">
    <property type="interactions" value="96"/>
</dbReference>
<feature type="region of interest" description="Disordered" evidence="1">
    <location>
        <begin position="135"/>
        <end position="158"/>
    </location>
</feature>
<dbReference type="OrthoDB" id="9792788at2"/>
<evidence type="ECO:0000256" key="1">
    <source>
        <dbReference type="SAM" id="MobiDB-lite"/>
    </source>
</evidence>
<keyword evidence="2" id="KW-0472">Membrane</keyword>
<dbReference type="GO" id="GO:0016020">
    <property type="term" value="C:membrane"/>
    <property type="evidence" value="ECO:0007669"/>
    <property type="project" value="InterPro"/>
</dbReference>
<name>A0A3M0CFA4_9PROT</name>
<evidence type="ECO:0000313" key="3">
    <source>
        <dbReference type="EMBL" id="RMB01803.1"/>
    </source>
</evidence>
<dbReference type="InParanoid" id="A0A3M0CFA4"/>
<dbReference type="AlphaFoldDB" id="A0A3M0CFA4"/>
<evidence type="ECO:0000256" key="2">
    <source>
        <dbReference type="SAM" id="Phobius"/>
    </source>
</evidence>
<evidence type="ECO:0000313" key="4">
    <source>
        <dbReference type="Proteomes" id="UP000271227"/>
    </source>
</evidence>
<keyword evidence="2" id="KW-0812">Transmembrane</keyword>
<dbReference type="RefSeq" id="WP_121939968.1">
    <property type="nucleotide sequence ID" value="NZ_REFR01000015.1"/>
</dbReference>
<dbReference type="PANTHER" id="PTHR35335">
    <property type="entry name" value="UPF0716 PROTEIN FXSA"/>
    <property type="match status" value="1"/>
</dbReference>
<comment type="caution">
    <text evidence="3">The sequence shown here is derived from an EMBL/GenBank/DDBJ whole genome shotgun (WGS) entry which is preliminary data.</text>
</comment>
<dbReference type="Proteomes" id="UP000271227">
    <property type="component" value="Unassembled WGS sequence"/>
</dbReference>
<dbReference type="EMBL" id="REFR01000015">
    <property type="protein sequence ID" value="RMB01803.1"/>
    <property type="molecule type" value="Genomic_DNA"/>
</dbReference>
<gene>
    <name evidence="3" type="ORF">BXY39_3310</name>
</gene>